<accession>A0A150WGR7</accession>
<evidence type="ECO:0008006" key="3">
    <source>
        <dbReference type="Google" id="ProtNLM"/>
    </source>
</evidence>
<dbReference type="Proteomes" id="UP000075391">
    <property type="component" value="Unassembled WGS sequence"/>
</dbReference>
<gene>
    <name evidence="1" type="ORF">AZI85_06445</name>
</gene>
<evidence type="ECO:0000313" key="2">
    <source>
        <dbReference type="Proteomes" id="UP000075391"/>
    </source>
</evidence>
<dbReference type="AlphaFoldDB" id="A0A150WGR7"/>
<dbReference type="EMBL" id="LUKF01000016">
    <property type="protein sequence ID" value="KYG62239.1"/>
    <property type="molecule type" value="Genomic_DNA"/>
</dbReference>
<dbReference type="SUPFAM" id="SSF51905">
    <property type="entry name" value="FAD/NAD(P)-binding domain"/>
    <property type="match status" value="1"/>
</dbReference>
<proteinExistence type="predicted"/>
<dbReference type="Gene3D" id="3.50.50.60">
    <property type="entry name" value="FAD/NAD(P)-binding domain"/>
    <property type="match status" value="1"/>
</dbReference>
<reference evidence="1 2" key="1">
    <citation type="submission" date="2016-03" db="EMBL/GenBank/DDBJ databases">
        <authorList>
            <person name="Ploux O."/>
        </authorList>
    </citation>
    <scope>NUCLEOTIDE SEQUENCE [LARGE SCALE GENOMIC DNA]</scope>
    <source>
        <strain evidence="1 2">BER2</strain>
    </source>
</reference>
<organism evidence="1 2">
    <name type="scientific">Bdellovibrio bacteriovorus</name>
    <dbReference type="NCBI Taxonomy" id="959"/>
    <lineage>
        <taxon>Bacteria</taxon>
        <taxon>Pseudomonadati</taxon>
        <taxon>Bdellovibrionota</taxon>
        <taxon>Bdellovibrionia</taxon>
        <taxon>Bdellovibrionales</taxon>
        <taxon>Pseudobdellovibrionaceae</taxon>
        <taxon>Bdellovibrio</taxon>
    </lineage>
</organism>
<name>A0A150WGR7_BDEBC</name>
<dbReference type="InterPro" id="IPR036188">
    <property type="entry name" value="FAD/NAD-bd_sf"/>
</dbReference>
<dbReference type="OrthoDB" id="5289048at2"/>
<evidence type="ECO:0000313" key="1">
    <source>
        <dbReference type="EMBL" id="KYG62239.1"/>
    </source>
</evidence>
<protein>
    <recommendedName>
        <fullName evidence="3">FAD/NAD(P)-binding domain-containing protein</fullName>
    </recommendedName>
</protein>
<comment type="caution">
    <text evidence="1">The sequence shown here is derived from an EMBL/GenBank/DDBJ whole genome shotgun (WGS) entry which is preliminary data.</text>
</comment>
<sequence length="502" mass="54876">MVFVGSASWASAPRCDSIFLPSVWSENGGKPFPDDLISLQKIAHEQREAVKVSEFLMQEMRAKSQTLKSEYKNKVVELDVLCLGAGPQCAAASLVLKNTKLRSLVVEKTDLVAKTFAEKDFYINSLEASRVSMHDFPGGHGSLAHFTSQGYAHSSQLAAHIQSQQYVSKIPVLLKTEIIAVKKVQEGGRTILEVLTNDGITFRTKNLLLGTGLGEIGTKVKDAGYQKDFAHFLTAHEVQKDSLLPIMSTDAFLVSLKENRLKKQNVRVPREIILIGNGDGSRIAVEALNDKHVSLPDGFKIHWIGNNFKSAEEYVASQAGWDRYVDKIVPHYEQGRITGVPGHVEKVEVLSSGRYRVTVKDAKNNIVSQAEGDMIVDSTGYTNLNGKLLTEAVKTPELVDVVGPLKELGLTETVLARQFQEVGGEKLPIYAVGPAAGSLAKETELVNSPNKNPVAIFNTVARTSQFVSQLLGVKALESRRGDRDERPSTKSASEIIQSLKGI</sequence>